<gene>
    <name evidence="2" type="ORF">NCTC9854_02584</name>
</gene>
<name>A0A379Q889_SALER</name>
<dbReference type="Proteomes" id="UP000254773">
    <property type="component" value="Unassembled WGS sequence"/>
</dbReference>
<dbReference type="AlphaFoldDB" id="A0A379Q889"/>
<reference evidence="2 3" key="1">
    <citation type="submission" date="2018-06" db="EMBL/GenBank/DDBJ databases">
        <authorList>
            <consortium name="Pathogen Informatics"/>
            <person name="Doyle S."/>
        </authorList>
    </citation>
    <scope>NUCLEOTIDE SEQUENCE [LARGE SCALE GENOMIC DNA]</scope>
    <source>
        <strain evidence="2 3">NCTC9854</strain>
    </source>
</reference>
<accession>A0A379Q889</accession>
<evidence type="ECO:0000313" key="3">
    <source>
        <dbReference type="Proteomes" id="UP000254773"/>
    </source>
</evidence>
<feature type="chain" id="PRO_5016871753" evidence="1">
    <location>
        <begin position="27"/>
        <end position="72"/>
    </location>
</feature>
<evidence type="ECO:0000313" key="2">
    <source>
        <dbReference type="EMBL" id="SUF38273.1"/>
    </source>
</evidence>
<sequence>MKRFKEMFFIGLFTLIAAGFSVSVMASDSAKSGNSSSPHHKECKALPLFPAGGLQPTPLPDPCWWSILSKLV</sequence>
<feature type="signal peptide" evidence="1">
    <location>
        <begin position="1"/>
        <end position="26"/>
    </location>
</feature>
<dbReference type="EMBL" id="UGWI01000001">
    <property type="protein sequence ID" value="SUF38273.1"/>
    <property type="molecule type" value="Genomic_DNA"/>
</dbReference>
<evidence type="ECO:0000256" key="1">
    <source>
        <dbReference type="SAM" id="SignalP"/>
    </source>
</evidence>
<protein>
    <submittedName>
        <fullName evidence="2">Uncharacterized protein</fullName>
    </submittedName>
</protein>
<proteinExistence type="predicted"/>
<organism evidence="2 3">
    <name type="scientific">Salmonella enterica</name>
    <name type="common">Salmonella choleraesuis</name>
    <dbReference type="NCBI Taxonomy" id="28901"/>
    <lineage>
        <taxon>Bacteria</taxon>
        <taxon>Pseudomonadati</taxon>
        <taxon>Pseudomonadota</taxon>
        <taxon>Gammaproteobacteria</taxon>
        <taxon>Enterobacterales</taxon>
        <taxon>Enterobacteriaceae</taxon>
        <taxon>Salmonella</taxon>
    </lineage>
</organism>
<keyword evidence="1" id="KW-0732">Signal</keyword>